<evidence type="ECO:0000313" key="1">
    <source>
        <dbReference type="EMBL" id="KAJ9600794.1"/>
    </source>
</evidence>
<evidence type="ECO:0000313" key="2">
    <source>
        <dbReference type="Proteomes" id="UP001233999"/>
    </source>
</evidence>
<dbReference type="AlphaFoldDB" id="A0AAD8EST9"/>
<organism evidence="1 2">
    <name type="scientific">Diploptera punctata</name>
    <name type="common">Pacific beetle cockroach</name>
    <dbReference type="NCBI Taxonomy" id="6984"/>
    <lineage>
        <taxon>Eukaryota</taxon>
        <taxon>Metazoa</taxon>
        <taxon>Ecdysozoa</taxon>
        <taxon>Arthropoda</taxon>
        <taxon>Hexapoda</taxon>
        <taxon>Insecta</taxon>
        <taxon>Pterygota</taxon>
        <taxon>Neoptera</taxon>
        <taxon>Polyneoptera</taxon>
        <taxon>Dictyoptera</taxon>
        <taxon>Blattodea</taxon>
        <taxon>Blaberoidea</taxon>
        <taxon>Blaberidae</taxon>
        <taxon>Diplopterinae</taxon>
        <taxon>Diploptera</taxon>
    </lineage>
</organism>
<dbReference type="Proteomes" id="UP001233999">
    <property type="component" value="Unassembled WGS sequence"/>
</dbReference>
<reference evidence="1" key="1">
    <citation type="journal article" date="2023" name="IScience">
        <title>Live-bearing cockroach genome reveals convergent evolutionary mechanisms linked to viviparity in insects and beyond.</title>
        <authorList>
            <person name="Fouks B."/>
            <person name="Harrison M.C."/>
            <person name="Mikhailova A.A."/>
            <person name="Marchal E."/>
            <person name="English S."/>
            <person name="Carruthers M."/>
            <person name="Jennings E.C."/>
            <person name="Chiamaka E.L."/>
            <person name="Frigard R.A."/>
            <person name="Pippel M."/>
            <person name="Attardo G.M."/>
            <person name="Benoit J.B."/>
            <person name="Bornberg-Bauer E."/>
            <person name="Tobe S.S."/>
        </authorList>
    </citation>
    <scope>NUCLEOTIDE SEQUENCE</scope>
    <source>
        <strain evidence="1">Stay&amp;Tobe</strain>
    </source>
</reference>
<feature type="non-terminal residue" evidence="1">
    <location>
        <position position="113"/>
    </location>
</feature>
<feature type="non-terminal residue" evidence="1">
    <location>
        <position position="1"/>
    </location>
</feature>
<keyword evidence="2" id="KW-1185">Reference proteome</keyword>
<sequence length="113" mass="12990">TSRLQGRALSNLKILTPTCTNSFLVHLISRLESTPVHDLFILFPNMRPEQCVLNMRLYFRESVWYILIPLETTESTSRVIIVCGIILNMQHASGITIKMRLHELFITSRTCVS</sequence>
<name>A0AAD8EST9_DIPPU</name>
<gene>
    <name evidence="1" type="ORF">L9F63_001074</name>
</gene>
<comment type="caution">
    <text evidence="1">The sequence shown here is derived from an EMBL/GenBank/DDBJ whole genome shotgun (WGS) entry which is preliminary data.</text>
</comment>
<protein>
    <submittedName>
        <fullName evidence="1">Uncharacterized protein</fullName>
    </submittedName>
</protein>
<accession>A0AAD8EST9</accession>
<proteinExistence type="predicted"/>
<reference evidence="1" key="2">
    <citation type="submission" date="2023-05" db="EMBL/GenBank/DDBJ databases">
        <authorList>
            <person name="Fouks B."/>
        </authorList>
    </citation>
    <scope>NUCLEOTIDE SEQUENCE</scope>
    <source>
        <strain evidence="1">Stay&amp;Tobe</strain>
        <tissue evidence="1">Testes</tissue>
    </source>
</reference>
<dbReference type="EMBL" id="JASPKZ010000046">
    <property type="protein sequence ID" value="KAJ9600794.1"/>
    <property type="molecule type" value="Genomic_DNA"/>
</dbReference>